<keyword evidence="2" id="KW-1185">Reference proteome</keyword>
<dbReference type="EMBL" id="SORO01000001">
    <property type="protein sequence ID" value="TDY71328.1"/>
    <property type="molecule type" value="Genomic_DNA"/>
</dbReference>
<sequence length="203" mass="23869">MFWIRRHGEYRLKIVYFLGILFITVNCASKEREKDFDTRQLTKTFLIDISKINLGFPYETQVNLYFENGKSITYINREQLKDKVCFLFDQSLVPKNLKFALIKKKRFNGSYVLGDSNDSLGYINKEVKIDLKNARDGFVFHASDVYKKEISYASLLTGFIVSPITFPLGWYPLYNIYIQLNQDTSFKKEILNECDRAPFLIED</sequence>
<dbReference type="STRING" id="1193051.LEP1GSC017_3680"/>
<accession>A0A4R8MTE0</accession>
<dbReference type="AlphaFoldDB" id="A0A4R8MTE0"/>
<reference evidence="1 2" key="1">
    <citation type="submission" date="2019-03" db="EMBL/GenBank/DDBJ databases">
        <title>Genomic Encyclopedia of Archaeal and Bacterial Type Strains, Phase II (KMG-II): from individual species to whole genera.</title>
        <authorList>
            <person name="Goeker M."/>
        </authorList>
    </citation>
    <scope>NUCLEOTIDE SEQUENCE [LARGE SCALE GENOMIC DNA]</scope>
    <source>
        <strain evidence="1 2">DSM 21537</strain>
    </source>
</reference>
<protein>
    <submittedName>
        <fullName evidence="1">Uncharacterized protein</fullName>
    </submittedName>
</protein>
<proteinExistence type="predicted"/>
<comment type="caution">
    <text evidence="1">The sequence shown here is derived from an EMBL/GenBank/DDBJ whole genome shotgun (WGS) entry which is preliminary data.</text>
</comment>
<evidence type="ECO:0000313" key="2">
    <source>
        <dbReference type="Proteomes" id="UP000294684"/>
    </source>
</evidence>
<dbReference type="Proteomes" id="UP000294684">
    <property type="component" value="Unassembled WGS sequence"/>
</dbReference>
<name>A0A4R8MTE0_LEPME</name>
<evidence type="ECO:0000313" key="1">
    <source>
        <dbReference type="EMBL" id="TDY71328.1"/>
    </source>
</evidence>
<organism evidence="1 2">
    <name type="scientific">Leptospira meyeri</name>
    <dbReference type="NCBI Taxonomy" id="29508"/>
    <lineage>
        <taxon>Bacteria</taxon>
        <taxon>Pseudomonadati</taxon>
        <taxon>Spirochaetota</taxon>
        <taxon>Spirochaetia</taxon>
        <taxon>Leptospirales</taxon>
        <taxon>Leptospiraceae</taxon>
        <taxon>Leptospira</taxon>
    </lineage>
</organism>
<gene>
    <name evidence="1" type="ORF">CLV96_0290</name>
</gene>